<dbReference type="GO" id="GO:0016020">
    <property type="term" value="C:membrane"/>
    <property type="evidence" value="ECO:0007669"/>
    <property type="project" value="TreeGrafter"/>
</dbReference>
<protein>
    <submittedName>
        <fullName evidence="4">NADP-dependent 3-hydroxy acid dehydrogenase YdfG</fullName>
    </submittedName>
</protein>
<dbReference type="SUPFAM" id="SSF51735">
    <property type="entry name" value="NAD(P)-binding Rossmann-fold domains"/>
    <property type="match status" value="1"/>
</dbReference>
<dbReference type="PANTHER" id="PTHR44196:SF1">
    <property type="entry name" value="DEHYDROGENASE_REDUCTASE SDR FAMILY MEMBER 7B"/>
    <property type="match status" value="1"/>
</dbReference>
<dbReference type="InterPro" id="IPR002347">
    <property type="entry name" value="SDR_fam"/>
</dbReference>
<dbReference type="InterPro" id="IPR036291">
    <property type="entry name" value="NAD(P)-bd_dom_sf"/>
</dbReference>
<evidence type="ECO:0000256" key="1">
    <source>
        <dbReference type="ARBA" id="ARBA00006484"/>
    </source>
</evidence>
<keyword evidence="5" id="KW-1185">Reference proteome</keyword>
<dbReference type="AlphaFoldDB" id="A0A1H3I2T9"/>
<accession>A0A1H3I2T9</accession>
<dbReference type="RefSeq" id="WP_089888056.1">
    <property type="nucleotide sequence ID" value="NZ_CALJFH010000031.1"/>
</dbReference>
<comment type="similarity">
    <text evidence="1 3">Belongs to the short-chain dehydrogenases/reductases (SDR) family.</text>
</comment>
<dbReference type="STRING" id="576131.SAMN05444486_101828"/>
<dbReference type="PANTHER" id="PTHR44196">
    <property type="entry name" value="DEHYDROGENASE/REDUCTASE SDR FAMILY MEMBER 7B"/>
    <property type="match status" value="1"/>
</dbReference>
<dbReference type="PRINTS" id="PR00080">
    <property type="entry name" value="SDRFAMILY"/>
</dbReference>
<evidence type="ECO:0000313" key="4">
    <source>
        <dbReference type="EMBL" id="SDY22037.1"/>
    </source>
</evidence>
<dbReference type="Pfam" id="PF00106">
    <property type="entry name" value="adh_short"/>
    <property type="match status" value="1"/>
</dbReference>
<name>A0A1H3I2T9_9RHOB</name>
<sequence length="256" mass="27246">MTDANERLLKSVAIVTGAGSGLGRALARGLAARGVRVAAFGRRLEPLQETAAGHAGILPIACDVSDPLALTKAFAQVRAELGPVLLLINNAAVYPRRDVFEDSQASFMATVATNLGGTFGATRLALEDMADAGFGRIVNVTSFADIAPLPASGAYSVSKGAQRILTRVLLADLSDRLPDIVISDWLPGMLATEMGIPDGLAPEVAAQWGVRLALWHERSLNGTLFEMMRELPPARSLKARLKDKLLMRPVTKPRQL</sequence>
<dbReference type="Gene3D" id="3.40.50.720">
    <property type="entry name" value="NAD(P)-binding Rossmann-like Domain"/>
    <property type="match status" value="1"/>
</dbReference>
<reference evidence="4 5" key="1">
    <citation type="submission" date="2016-10" db="EMBL/GenBank/DDBJ databases">
        <authorList>
            <person name="de Groot N.N."/>
        </authorList>
    </citation>
    <scope>NUCLEOTIDE SEQUENCE [LARGE SCALE GENOMIC DNA]</scope>
    <source>
        <strain evidence="4 5">DSM 24677</strain>
    </source>
</reference>
<dbReference type="Proteomes" id="UP000199026">
    <property type="component" value="Unassembled WGS sequence"/>
</dbReference>
<dbReference type="GeneID" id="78123615"/>
<dbReference type="CDD" id="cd05233">
    <property type="entry name" value="SDR_c"/>
    <property type="match status" value="1"/>
</dbReference>
<organism evidence="4 5">
    <name type="scientific">Lentibacter algarum</name>
    <dbReference type="NCBI Taxonomy" id="576131"/>
    <lineage>
        <taxon>Bacteria</taxon>
        <taxon>Pseudomonadati</taxon>
        <taxon>Pseudomonadota</taxon>
        <taxon>Alphaproteobacteria</taxon>
        <taxon>Rhodobacterales</taxon>
        <taxon>Roseobacteraceae</taxon>
        <taxon>Lentibacter</taxon>
    </lineage>
</organism>
<keyword evidence="2" id="KW-0560">Oxidoreductase</keyword>
<evidence type="ECO:0000313" key="5">
    <source>
        <dbReference type="Proteomes" id="UP000199026"/>
    </source>
</evidence>
<dbReference type="EMBL" id="FNPR01000001">
    <property type="protein sequence ID" value="SDY22037.1"/>
    <property type="molecule type" value="Genomic_DNA"/>
</dbReference>
<dbReference type="OrthoDB" id="8280747at2"/>
<dbReference type="PRINTS" id="PR00081">
    <property type="entry name" value="GDHRDH"/>
</dbReference>
<proteinExistence type="inferred from homology"/>
<evidence type="ECO:0000256" key="3">
    <source>
        <dbReference type="RuleBase" id="RU000363"/>
    </source>
</evidence>
<evidence type="ECO:0000256" key="2">
    <source>
        <dbReference type="ARBA" id="ARBA00023002"/>
    </source>
</evidence>
<gene>
    <name evidence="4" type="ORF">SAMN05444486_101828</name>
</gene>
<dbReference type="GO" id="GO:0016491">
    <property type="term" value="F:oxidoreductase activity"/>
    <property type="evidence" value="ECO:0007669"/>
    <property type="project" value="UniProtKB-KW"/>
</dbReference>